<evidence type="ECO:0000313" key="4">
    <source>
        <dbReference type="Proteomes" id="UP000500806"/>
    </source>
</evidence>
<feature type="region of interest" description="Disordered" evidence="2">
    <location>
        <begin position="251"/>
        <end position="278"/>
    </location>
</feature>
<feature type="coiled-coil region" evidence="1">
    <location>
        <begin position="99"/>
        <end position="126"/>
    </location>
</feature>
<evidence type="ECO:0000256" key="2">
    <source>
        <dbReference type="SAM" id="MobiDB-lite"/>
    </source>
</evidence>
<dbReference type="RefSeq" id="WP_173942818.1">
    <property type="nucleotide sequence ID" value="NZ_CBCSCD010000001.1"/>
</dbReference>
<accession>A0A6M9PXR4</accession>
<gene>
    <name evidence="3" type="ORF">DCO16_06040</name>
</gene>
<dbReference type="Proteomes" id="UP000500806">
    <property type="component" value="Chromosome"/>
</dbReference>
<protein>
    <submittedName>
        <fullName evidence="3">Uncharacterized protein</fullName>
    </submittedName>
</protein>
<evidence type="ECO:0000313" key="3">
    <source>
        <dbReference type="EMBL" id="QKM62656.1"/>
    </source>
</evidence>
<keyword evidence="1" id="KW-0175">Coiled coil</keyword>
<dbReference type="AlphaFoldDB" id="A0A6M9PXR4"/>
<keyword evidence="4" id="KW-1185">Reference proteome</keyword>
<proteinExistence type="predicted"/>
<organism evidence="3 4">
    <name type="scientific">Polynucleobacter antarcticus</name>
    <dbReference type="NCBI Taxonomy" id="1743162"/>
    <lineage>
        <taxon>Bacteria</taxon>
        <taxon>Pseudomonadati</taxon>
        <taxon>Pseudomonadota</taxon>
        <taxon>Betaproteobacteria</taxon>
        <taxon>Burkholderiales</taxon>
        <taxon>Burkholderiaceae</taxon>
        <taxon>Polynucleobacter</taxon>
    </lineage>
</organism>
<reference evidence="3 4" key="1">
    <citation type="submission" date="2018-04" db="EMBL/GenBank/DDBJ databases">
        <title>Polynucleobacter sp. LimPoW16 genome.</title>
        <authorList>
            <person name="Hahn M.W."/>
        </authorList>
    </citation>
    <scope>NUCLEOTIDE SEQUENCE [LARGE SCALE GENOMIC DNA]</scope>
    <source>
        <strain evidence="3 4">LimPoW16</strain>
    </source>
</reference>
<feature type="region of interest" description="Disordered" evidence="2">
    <location>
        <begin position="1"/>
        <end position="56"/>
    </location>
</feature>
<evidence type="ECO:0000256" key="1">
    <source>
        <dbReference type="SAM" id="Coils"/>
    </source>
</evidence>
<dbReference type="EMBL" id="CP028941">
    <property type="protein sequence ID" value="QKM62656.1"/>
    <property type="molecule type" value="Genomic_DNA"/>
</dbReference>
<sequence>MTQGVDRVQEFSSGVLTNGGAIQREQEREAKKERERLEKEAYEKQAAESAAKRNKAREERALELIAQAQAKKAAYEEGQRIARDKSIRDEEERLKSIAIKEAARLVRQQELEIQKAAKEAQKAERKSQAVSLLDDLSKEKINPSSNSNSNLCPSLSKLAEDLEEGEEVEVELDVEGVEDLEAQTTFNPVKGEVYIPASMATIEGKLEPQSEPQAYDLGALLPTPSVITVEALAQSSAPAETAEELLSRVLNPQSTDSNPELDEGIDAEASSDIKSKRGRERMQKIINEKRDLEKQVVDLQTMVTTLQDAVRKYEIEGNFVGNVMTLADAKKKPSELVTEAKLQMLKFLNTRSDEIDHIDKANCFNKYMSDPFYMQVFVQSNQPEQWQTMIESIYESIERPEPSLANNKPIANQSFQPIRARTSTLGAPLASVGNPMDRIAQHLGNMGI</sequence>
<dbReference type="KEGG" id="pani:DCO16_06040"/>
<name>A0A6M9PXR4_9BURK</name>
<feature type="compositionally biased region" description="Basic and acidic residues" evidence="2">
    <location>
        <begin position="24"/>
        <end position="46"/>
    </location>
</feature>